<sequence>MTEDHLKATVSLRGVIVAPDEEVLIVARSSDGDWELPGGRLGTCEDAIDGVHREIVEETGLDATVGQPIHAVAWRNEADCGRFAVYYDCTVDSKKVQLSHEHTDALWLSPTAAKNRVSEDQRTAINIVTNGQNQSTTVNTEIPSSIDATTESRSTGESDPDINIDSDHEHSHE</sequence>
<evidence type="ECO:0000259" key="4">
    <source>
        <dbReference type="PROSITE" id="PS51462"/>
    </source>
</evidence>
<dbReference type="PANTHER" id="PTHR43046:SF14">
    <property type="entry name" value="MUTT_NUDIX FAMILY PROTEIN"/>
    <property type="match status" value="1"/>
</dbReference>
<dbReference type="eggNOG" id="arCOG01078">
    <property type="taxonomic scope" value="Archaea"/>
</dbReference>
<evidence type="ECO:0000313" key="6">
    <source>
        <dbReference type="Proteomes" id="UP000030710"/>
    </source>
</evidence>
<proteinExistence type="predicted"/>
<evidence type="ECO:0000313" key="5">
    <source>
        <dbReference type="EMBL" id="ERG96224.1"/>
    </source>
</evidence>
<evidence type="ECO:0000256" key="3">
    <source>
        <dbReference type="SAM" id="MobiDB-lite"/>
    </source>
</evidence>
<gene>
    <name evidence="5" type="ORF">J07HQW2_02699</name>
</gene>
<accession>U1N0A2</accession>
<feature type="domain" description="Nudix hydrolase" evidence="4">
    <location>
        <begin position="7"/>
        <end position="129"/>
    </location>
</feature>
<dbReference type="PROSITE" id="PS00893">
    <property type="entry name" value="NUDIX_BOX"/>
    <property type="match status" value="1"/>
</dbReference>
<dbReference type="PANTHER" id="PTHR43046">
    <property type="entry name" value="GDP-MANNOSE MANNOSYL HYDROLASE"/>
    <property type="match status" value="1"/>
</dbReference>
<dbReference type="InterPro" id="IPR020084">
    <property type="entry name" value="NUDIX_hydrolase_CS"/>
</dbReference>
<feature type="region of interest" description="Disordered" evidence="3">
    <location>
        <begin position="129"/>
        <end position="173"/>
    </location>
</feature>
<dbReference type="CDD" id="cd04699">
    <property type="entry name" value="NUDIX_MutT_Nudt1"/>
    <property type="match status" value="1"/>
</dbReference>
<dbReference type="InterPro" id="IPR000086">
    <property type="entry name" value="NUDIX_hydrolase_dom"/>
</dbReference>
<name>U1N0A2_9EURY</name>
<dbReference type="AlphaFoldDB" id="U1N0A2"/>
<comment type="cofactor">
    <cofactor evidence="1">
        <name>Mg(2+)</name>
        <dbReference type="ChEBI" id="CHEBI:18420"/>
    </cofactor>
</comment>
<feature type="compositionally biased region" description="Polar residues" evidence="3">
    <location>
        <begin position="129"/>
        <end position="157"/>
    </location>
</feature>
<dbReference type="PROSITE" id="PS51462">
    <property type="entry name" value="NUDIX"/>
    <property type="match status" value="1"/>
</dbReference>
<dbReference type="GO" id="GO:0016787">
    <property type="term" value="F:hydrolase activity"/>
    <property type="evidence" value="ECO:0007669"/>
    <property type="project" value="UniProtKB-KW"/>
</dbReference>
<evidence type="ECO:0000256" key="2">
    <source>
        <dbReference type="ARBA" id="ARBA00022801"/>
    </source>
</evidence>
<dbReference type="Proteomes" id="UP000030710">
    <property type="component" value="Unassembled WGS sequence"/>
</dbReference>
<dbReference type="Pfam" id="PF00293">
    <property type="entry name" value="NUDIX"/>
    <property type="match status" value="1"/>
</dbReference>
<keyword evidence="2" id="KW-0378">Hydrolase</keyword>
<reference evidence="5 6" key="1">
    <citation type="journal article" date="2013" name="PLoS ONE">
        <title>Assembly-driven community genomics of a hypersaline microbial ecosystem.</title>
        <authorList>
            <person name="Podell S."/>
            <person name="Ugalde J.A."/>
            <person name="Narasingarao P."/>
            <person name="Banfield J.F."/>
            <person name="Heidelberg K.B."/>
            <person name="Allen E.E."/>
        </authorList>
    </citation>
    <scope>NUCLEOTIDE SEQUENCE [LARGE SCALE GENOMIC DNA]</scope>
    <source>
        <strain evidence="6">J07HQW2</strain>
    </source>
</reference>
<dbReference type="SUPFAM" id="SSF55811">
    <property type="entry name" value="Nudix"/>
    <property type="match status" value="1"/>
</dbReference>
<organism evidence="5 6">
    <name type="scientific">Haloquadratum walsbyi J07HQW2</name>
    <dbReference type="NCBI Taxonomy" id="1238425"/>
    <lineage>
        <taxon>Archaea</taxon>
        <taxon>Methanobacteriati</taxon>
        <taxon>Methanobacteriota</taxon>
        <taxon>Stenosarchaea group</taxon>
        <taxon>Halobacteria</taxon>
        <taxon>Halobacteriales</taxon>
        <taxon>Haloferacaceae</taxon>
        <taxon>Haloquadratum</taxon>
    </lineage>
</organism>
<dbReference type="HOGENOM" id="CLU_037162_24_0_2"/>
<dbReference type="STRING" id="1238425.J07HQW2_02699"/>
<dbReference type="RefSeq" id="WP_021055692.1">
    <property type="nucleotide sequence ID" value="NZ_KE356561.1"/>
</dbReference>
<dbReference type="EMBL" id="KE356561">
    <property type="protein sequence ID" value="ERG96224.1"/>
    <property type="molecule type" value="Genomic_DNA"/>
</dbReference>
<evidence type="ECO:0000256" key="1">
    <source>
        <dbReference type="ARBA" id="ARBA00001946"/>
    </source>
</evidence>
<protein>
    <submittedName>
        <fullName evidence="5">ADP-ribose pyrophosphatase</fullName>
    </submittedName>
</protein>
<dbReference type="InterPro" id="IPR015797">
    <property type="entry name" value="NUDIX_hydrolase-like_dom_sf"/>
</dbReference>
<dbReference type="Gene3D" id="3.90.79.10">
    <property type="entry name" value="Nucleoside Triphosphate Pyrophosphohydrolase"/>
    <property type="match status" value="1"/>
</dbReference>